<organism evidence="1 2">
    <name type="scientific">Methylomonas koyamae</name>
    <dbReference type="NCBI Taxonomy" id="702114"/>
    <lineage>
        <taxon>Bacteria</taxon>
        <taxon>Pseudomonadati</taxon>
        <taxon>Pseudomonadota</taxon>
        <taxon>Gammaproteobacteria</taxon>
        <taxon>Methylococcales</taxon>
        <taxon>Methylococcaceae</taxon>
        <taxon>Methylomonas</taxon>
    </lineage>
</organism>
<accession>A0A177NRE5</accession>
<sequence>MVVTGVGFPSQIITLTTRFDDQLPIPCIPQTLTARPFGAAMIPAQDMLGLGMAPVGQPQIVVGFAVQE</sequence>
<dbReference type="Proteomes" id="UP000077857">
    <property type="component" value="Unassembled WGS sequence"/>
</dbReference>
<dbReference type="EMBL" id="LUUJ01000015">
    <property type="protein sequence ID" value="OAI20647.1"/>
    <property type="molecule type" value="Genomic_DNA"/>
</dbReference>
<reference evidence="1 2" key="1">
    <citation type="submission" date="2016-03" db="EMBL/GenBank/DDBJ databases">
        <authorList>
            <person name="Ploux O."/>
        </authorList>
    </citation>
    <scope>NUCLEOTIDE SEQUENCE [LARGE SCALE GENOMIC DNA]</scope>
    <source>
        <strain evidence="1 2">R-45378</strain>
    </source>
</reference>
<proteinExistence type="predicted"/>
<evidence type="ECO:0000313" key="1">
    <source>
        <dbReference type="EMBL" id="OAI20647.1"/>
    </source>
</evidence>
<evidence type="ECO:0000313" key="2">
    <source>
        <dbReference type="Proteomes" id="UP000077857"/>
    </source>
</evidence>
<comment type="caution">
    <text evidence="1">The sequence shown here is derived from an EMBL/GenBank/DDBJ whole genome shotgun (WGS) entry which is preliminary data.</text>
</comment>
<dbReference type="AlphaFoldDB" id="A0A177NRE5"/>
<gene>
    <name evidence="1" type="ORF">A1507_22730</name>
</gene>
<name>A0A177NRE5_9GAMM</name>
<protein>
    <submittedName>
        <fullName evidence="1">Uncharacterized protein</fullName>
    </submittedName>
</protein>